<protein>
    <submittedName>
        <fullName evidence="2">Uncharacterized protein</fullName>
    </submittedName>
</protein>
<feature type="chain" id="PRO_5004023222" evidence="1">
    <location>
        <begin position="21"/>
        <end position="124"/>
    </location>
</feature>
<evidence type="ECO:0000313" key="3">
    <source>
        <dbReference type="Proteomes" id="UP000016930"/>
    </source>
</evidence>
<reference evidence="2 3" key="1">
    <citation type="journal article" date="2012" name="Proc. Natl. Acad. Sci. U.S.A.">
        <title>Comparative genomics of Ceriporiopsis subvermispora and Phanerochaete chrysosporium provide insight into selective ligninolysis.</title>
        <authorList>
            <person name="Fernandez-Fueyo E."/>
            <person name="Ruiz-Duenas F.J."/>
            <person name="Ferreira P."/>
            <person name="Floudas D."/>
            <person name="Hibbett D.S."/>
            <person name="Canessa P."/>
            <person name="Larrondo L.F."/>
            <person name="James T.Y."/>
            <person name="Seelenfreund D."/>
            <person name="Lobos S."/>
            <person name="Polanco R."/>
            <person name="Tello M."/>
            <person name="Honda Y."/>
            <person name="Watanabe T."/>
            <person name="Watanabe T."/>
            <person name="Ryu J.S."/>
            <person name="Kubicek C.P."/>
            <person name="Schmoll M."/>
            <person name="Gaskell J."/>
            <person name="Hammel K.E."/>
            <person name="St John F.J."/>
            <person name="Vanden Wymelenberg A."/>
            <person name="Sabat G."/>
            <person name="Splinter BonDurant S."/>
            <person name="Syed K."/>
            <person name="Yadav J.S."/>
            <person name="Doddapaneni H."/>
            <person name="Subramanian V."/>
            <person name="Lavin J.L."/>
            <person name="Oguiza J.A."/>
            <person name="Perez G."/>
            <person name="Pisabarro A.G."/>
            <person name="Ramirez L."/>
            <person name="Santoyo F."/>
            <person name="Master E."/>
            <person name="Coutinho P.M."/>
            <person name="Henrissat B."/>
            <person name="Lombard V."/>
            <person name="Magnuson J.K."/>
            <person name="Kuees U."/>
            <person name="Hori C."/>
            <person name="Igarashi K."/>
            <person name="Samejima M."/>
            <person name="Held B.W."/>
            <person name="Barry K.W."/>
            <person name="LaButti K.M."/>
            <person name="Lapidus A."/>
            <person name="Lindquist E.A."/>
            <person name="Lucas S.M."/>
            <person name="Riley R."/>
            <person name="Salamov A.A."/>
            <person name="Hoffmeister D."/>
            <person name="Schwenk D."/>
            <person name="Hadar Y."/>
            <person name="Yarden O."/>
            <person name="de Vries R.P."/>
            <person name="Wiebenga A."/>
            <person name="Stenlid J."/>
            <person name="Eastwood D."/>
            <person name="Grigoriev I.V."/>
            <person name="Berka R.M."/>
            <person name="Blanchette R.A."/>
            <person name="Kersten P."/>
            <person name="Martinez A.T."/>
            <person name="Vicuna R."/>
            <person name="Cullen D."/>
        </authorList>
    </citation>
    <scope>NUCLEOTIDE SEQUENCE [LARGE SCALE GENOMIC DNA]</scope>
    <source>
        <strain evidence="2 3">B</strain>
    </source>
</reference>
<sequence>MYSVVSKFAGFVLVLANAFAAPAPAPRFETILSGPISIGDLSLIAGPFGSRLSAPVLSGNLSDTSGNLVATVVPNTSADDGVVSASGTFFPDAKATLQWIVDGELAYLHMQGVGELGVSDLTYV</sequence>
<dbReference type="HOGENOM" id="CLU_132743_1_0_1"/>
<dbReference type="Proteomes" id="UP000016930">
    <property type="component" value="Unassembled WGS sequence"/>
</dbReference>
<name>M2QB74_CERS8</name>
<gene>
    <name evidence="2" type="ORF">CERSUDRAFT_86374</name>
</gene>
<keyword evidence="1" id="KW-0732">Signal</keyword>
<evidence type="ECO:0000256" key="1">
    <source>
        <dbReference type="SAM" id="SignalP"/>
    </source>
</evidence>
<accession>M2QB74</accession>
<dbReference type="AlphaFoldDB" id="M2QB74"/>
<keyword evidence="3" id="KW-1185">Reference proteome</keyword>
<organism evidence="2 3">
    <name type="scientific">Ceriporiopsis subvermispora (strain B)</name>
    <name type="common">White-rot fungus</name>
    <name type="synonym">Gelatoporia subvermispora</name>
    <dbReference type="NCBI Taxonomy" id="914234"/>
    <lineage>
        <taxon>Eukaryota</taxon>
        <taxon>Fungi</taxon>
        <taxon>Dikarya</taxon>
        <taxon>Basidiomycota</taxon>
        <taxon>Agaricomycotina</taxon>
        <taxon>Agaricomycetes</taxon>
        <taxon>Polyporales</taxon>
        <taxon>Gelatoporiaceae</taxon>
        <taxon>Gelatoporia</taxon>
    </lineage>
</organism>
<dbReference type="EMBL" id="KB445803">
    <property type="protein sequence ID" value="EMD34248.1"/>
    <property type="molecule type" value="Genomic_DNA"/>
</dbReference>
<dbReference type="Gene3D" id="2.40.160.20">
    <property type="match status" value="1"/>
</dbReference>
<proteinExistence type="predicted"/>
<dbReference type="OrthoDB" id="2749676at2759"/>
<evidence type="ECO:0000313" key="2">
    <source>
        <dbReference type="EMBL" id="EMD34248.1"/>
    </source>
</evidence>
<feature type="signal peptide" evidence="1">
    <location>
        <begin position="1"/>
        <end position="20"/>
    </location>
</feature>